<dbReference type="GO" id="GO:0006629">
    <property type="term" value="P:lipid metabolic process"/>
    <property type="evidence" value="ECO:0007669"/>
    <property type="project" value="UniProtKB-ARBA"/>
</dbReference>
<keyword evidence="8" id="KW-0812">Transmembrane</keyword>
<gene>
    <name evidence="9" type="ORF">CCAM_LOCUS516</name>
</gene>
<comment type="similarity">
    <text evidence="2 7">Belongs to the cytochrome P450 family.</text>
</comment>
<keyword evidence="4 7" id="KW-0560">Oxidoreductase</keyword>
<keyword evidence="7" id="KW-0503">Monooxygenase</keyword>
<dbReference type="InterPro" id="IPR001128">
    <property type="entry name" value="Cyt_P450"/>
</dbReference>
<name>A0A484K024_9ASTE</name>
<reference evidence="9 10" key="1">
    <citation type="submission" date="2018-04" db="EMBL/GenBank/DDBJ databases">
        <authorList>
            <person name="Vogel A."/>
        </authorList>
    </citation>
    <scope>NUCLEOTIDE SEQUENCE [LARGE SCALE GENOMIC DNA]</scope>
</reference>
<dbReference type="EMBL" id="OOIL02000001">
    <property type="protein sequence ID" value="VFQ58740.1"/>
    <property type="molecule type" value="Genomic_DNA"/>
</dbReference>
<evidence type="ECO:0000256" key="3">
    <source>
        <dbReference type="ARBA" id="ARBA00022723"/>
    </source>
</evidence>
<keyword evidence="10" id="KW-1185">Reference proteome</keyword>
<evidence type="ECO:0000313" key="9">
    <source>
        <dbReference type="EMBL" id="VFQ58740.1"/>
    </source>
</evidence>
<dbReference type="GO" id="GO:0016705">
    <property type="term" value="F:oxidoreductase activity, acting on paired donors, with incorporation or reduction of molecular oxygen"/>
    <property type="evidence" value="ECO:0007669"/>
    <property type="project" value="InterPro"/>
</dbReference>
<dbReference type="Pfam" id="PF00067">
    <property type="entry name" value="p450"/>
    <property type="match status" value="1"/>
</dbReference>
<dbReference type="Gene3D" id="1.10.630.10">
    <property type="entry name" value="Cytochrome P450"/>
    <property type="match status" value="1"/>
</dbReference>
<dbReference type="PRINTS" id="PR00385">
    <property type="entry name" value="P450"/>
</dbReference>
<sequence length="545" mass="62585">MIPTADLLHYFPPAFAEYRDSAVAVLFITALGNLAYWLLYFFKKPRAEAPENGDGGTSIPRAYPVIGMMPALSVHAHRIHDYSTAVLRESGGTFQCVGPLGANMDMLGTCEPANIHHIFSRNFSNYPKGPDFRKMFDVLGDGIFNVDSELWELHRKTTLSFFTHADFNTMLEKNVWEKMERGMFPVLNHFSDRGAEFDLQDVFQRFTFDTIARMVLNEDPGSLAVDFPYHPCEKGFNHMIDALLYRHMLPETIWRAQNFLQIGKEKKLNQARRDFDEFIYSSIRRQQEHGKTGKSPLFVAFEKAYEEKPELTKTSLEEFLRDTFLSLMFAGRDTTSTALTWLFWLLAENPHVLAEVRREIEEKLNLDEKEDKLRYFKAAESKKLVYLHGALCESLRLFPPVALEHKVAAKKDILPSGHPVKPGTRVIVSFYAAGRMETIWGKDCLEFKPERWISGRGSVKHEPSYKFPAFNAGPRTCLGKDMAFVQMKMVAATMLHHYDFQVVDRASVCPSDSIILQAKHGLRVRFSRRRRPFNETGDLVRTDNL</sequence>
<evidence type="ECO:0008006" key="11">
    <source>
        <dbReference type="Google" id="ProtNLM"/>
    </source>
</evidence>
<dbReference type="SUPFAM" id="SSF48264">
    <property type="entry name" value="Cytochrome P450"/>
    <property type="match status" value="1"/>
</dbReference>
<dbReference type="InterPro" id="IPR017972">
    <property type="entry name" value="Cyt_P450_CS"/>
</dbReference>
<dbReference type="CDD" id="cd11064">
    <property type="entry name" value="CYP86A"/>
    <property type="match status" value="1"/>
</dbReference>
<evidence type="ECO:0000256" key="5">
    <source>
        <dbReference type="ARBA" id="ARBA00023004"/>
    </source>
</evidence>
<evidence type="ECO:0000256" key="2">
    <source>
        <dbReference type="ARBA" id="ARBA00010617"/>
    </source>
</evidence>
<dbReference type="GO" id="GO:0005506">
    <property type="term" value="F:iron ion binding"/>
    <property type="evidence" value="ECO:0007669"/>
    <property type="project" value="InterPro"/>
</dbReference>
<dbReference type="PANTHER" id="PTHR24296">
    <property type="entry name" value="CYTOCHROME P450"/>
    <property type="match status" value="1"/>
</dbReference>
<dbReference type="GO" id="GO:0004497">
    <property type="term" value="F:monooxygenase activity"/>
    <property type="evidence" value="ECO:0007669"/>
    <property type="project" value="UniProtKB-KW"/>
</dbReference>
<feature type="binding site" description="axial binding residue" evidence="6">
    <location>
        <position position="477"/>
    </location>
    <ligand>
        <name>heme</name>
        <dbReference type="ChEBI" id="CHEBI:30413"/>
    </ligand>
    <ligandPart>
        <name>Fe</name>
        <dbReference type="ChEBI" id="CHEBI:18248"/>
    </ligandPart>
</feature>
<protein>
    <recommendedName>
        <fullName evidence="11">Cytochrome P450</fullName>
    </recommendedName>
</protein>
<dbReference type="Proteomes" id="UP000595140">
    <property type="component" value="Unassembled WGS sequence"/>
</dbReference>
<keyword evidence="3 6" id="KW-0479">Metal-binding</keyword>
<organism evidence="9 10">
    <name type="scientific">Cuscuta campestris</name>
    <dbReference type="NCBI Taxonomy" id="132261"/>
    <lineage>
        <taxon>Eukaryota</taxon>
        <taxon>Viridiplantae</taxon>
        <taxon>Streptophyta</taxon>
        <taxon>Embryophyta</taxon>
        <taxon>Tracheophyta</taxon>
        <taxon>Spermatophyta</taxon>
        <taxon>Magnoliopsida</taxon>
        <taxon>eudicotyledons</taxon>
        <taxon>Gunneridae</taxon>
        <taxon>Pentapetalae</taxon>
        <taxon>asterids</taxon>
        <taxon>lamiids</taxon>
        <taxon>Solanales</taxon>
        <taxon>Convolvulaceae</taxon>
        <taxon>Cuscuteae</taxon>
        <taxon>Cuscuta</taxon>
        <taxon>Cuscuta subgen. Grammica</taxon>
        <taxon>Cuscuta sect. Cleistogrammica</taxon>
    </lineage>
</organism>
<keyword evidence="6 7" id="KW-0349">Heme</keyword>
<evidence type="ECO:0000256" key="8">
    <source>
        <dbReference type="SAM" id="Phobius"/>
    </source>
</evidence>
<evidence type="ECO:0000256" key="7">
    <source>
        <dbReference type="RuleBase" id="RU000461"/>
    </source>
</evidence>
<dbReference type="PRINTS" id="PR00463">
    <property type="entry name" value="EP450I"/>
</dbReference>
<dbReference type="GO" id="GO:0020037">
    <property type="term" value="F:heme binding"/>
    <property type="evidence" value="ECO:0007669"/>
    <property type="project" value="InterPro"/>
</dbReference>
<feature type="transmembrane region" description="Helical" evidence="8">
    <location>
        <begin position="22"/>
        <end position="42"/>
    </location>
</feature>
<evidence type="ECO:0000256" key="1">
    <source>
        <dbReference type="ARBA" id="ARBA00001971"/>
    </source>
</evidence>
<evidence type="ECO:0000313" key="10">
    <source>
        <dbReference type="Proteomes" id="UP000595140"/>
    </source>
</evidence>
<accession>A0A484K024</accession>
<dbReference type="OrthoDB" id="1470350at2759"/>
<proteinExistence type="inferred from homology"/>
<dbReference type="PROSITE" id="PS00086">
    <property type="entry name" value="CYTOCHROME_P450"/>
    <property type="match status" value="1"/>
</dbReference>
<evidence type="ECO:0000256" key="4">
    <source>
        <dbReference type="ARBA" id="ARBA00023002"/>
    </source>
</evidence>
<comment type="cofactor">
    <cofactor evidence="1 6">
        <name>heme</name>
        <dbReference type="ChEBI" id="CHEBI:30413"/>
    </cofactor>
</comment>
<dbReference type="InterPro" id="IPR002401">
    <property type="entry name" value="Cyt_P450_E_grp-I"/>
</dbReference>
<keyword evidence="5 6" id="KW-0408">Iron</keyword>
<keyword evidence="8" id="KW-1133">Transmembrane helix</keyword>
<keyword evidence="8" id="KW-0472">Membrane</keyword>
<dbReference type="AlphaFoldDB" id="A0A484K024"/>
<evidence type="ECO:0000256" key="6">
    <source>
        <dbReference type="PIRSR" id="PIRSR602401-1"/>
    </source>
</evidence>
<dbReference type="InterPro" id="IPR036396">
    <property type="entry name" value="Cyt_P450_sf"/>
</dbReference>